<reference evidence="1 2" key="1">
    <citation type="journal article" date="2021" name="BMC Biol.">
        <title>Horizontally acquired antibacterial genes associated with adaptive radiation of ladybird beetles.</title>
        <authorList>
            <person name="Li H.S."/>
            <person name="Tang X.F."/>
            <person name="Huang Y.H."/>
            <person name="Xu Z.Y."/>
            <person name="Chen M.L."/>
            <person name="Du X.Y."/>
            <person name="Qiu B.Y."/>
            <person name="Chen P.T."/>
            <person name="Zhang W."/>
            <person name="Slipinski A."/>
            <person name="Escalona H.E."/>
            <person name="Waterhouse R.M."/>
            <person name="Zwick A."/>
            <person name="Pang H."/>
        </authorList>
    </citation>
    <scope>NUCLEOTIDE SEQUENCE [LARGE SCALE GENOMIC DNA]</scope>
    <source>
        <strain evidence="1">SYSU2018</strain>
    </source>
</reference>
<sequence length="244" mass="27765">MNSSINCFLCGKKLSSSGDECTIVKERDIATLCDYSKTLGDGKYKLFEGKSQINVHEKCRVGYLVSKKVMEGSSTSSNVSSASTRSTSSSFDFKKLCIFCRKDYHQSIRKECVITSDKIREKLLSLSEERDDSLGEQVKELISRVKCLAEIKARYHRVCFNNFSSIPAFKRDQEDSLREKSLKTVYNFIENSLECQFVLSELMNIMEYKPVPRTLIANLHEHFDKDITITGVGLKSIRIRGICT</sequence>
<dbReference type="Proteomes" id="UP001516400">
    <property type="component" value="Unassembled WGS sequence"/>
</dbReference>
<comment type="caution">
    <text evidence="1">The sequence shown here is derived from an EMBL/GenBank/DDBJ whole genome shotgun (WGS) entry which is preliminary data.</text>
</comment>
<name>A0ABD2PF39_9CUCU</name>
<evidence type="ECO:0000313" key="1">
    <source>
        <dbReference type="EMBL" id="KAL3289315.1"/>
    </source>
</evidence>
<accession>A0ABD2PF39</accession>
<evidence type="ECO:0000313" key="2">
    <source>
        <dbReference type="Proteomes" id="UP001516400"/>
    </source>
</evidence>
<organism evidence="1 2">
    <name type="scientific">Cryptolaemus montrouzieri</name>
    <dbReference type="NCBI Taxonomy" id="559131"/>
    <lineage>
        <taxon>Eukaryota</taxon>
        <taxon>Metazoa</taxon>
        <taxon>Ecdysozoa</taxon>
        <taxon>Arthropoda</taxon>
        <taxon>Hexapoda</taxon>
        <taxon>Insecta</taxon>
        <taxon>Pterygota</taxon>
        <taxon>Neoptera</taxon>
        <taxon>Endopterygota</taxon>
        <taxon>Coleoptera</taxon>
        <taxon>Polyphaga</taxon>
        <taxon>Cucujiformia</taxon>
        <taxon>Coccinelloidea</taxon>
        <taxon>Coccinellidae</taxon>
        <taxon>Scymninae</taxon>
        <taxon>Scymnini</taxon>
        <taxon>Cryptolaemus</taxon>
    </lineage>
</organism>
<proteinExistence type="predicted"/>
<keyword evidence="2" id="KW-1185">Reference proteome</keyword>
<gene>
    <name evidence="1" type="ORF">HHI36_003745</name>
</gene>
<protein>
    <submittedName>
        <fullName evidence="1">Uncharacterized protein</fullName>
    </submittedName>
</protein>
<dbReference type="AlphaFoldDB" id="A0ABD2PF39"/>
<dbReference type="EMBL" id="JABFTP020000185">
    <property type="protein sequence ID" value="KAL3289315.1"/>
    <property type="molecule type" value="Genomic_DNA"/>
</dbReference>